<proteinExistence type="predicted"/>
<evidence type="ECO:0000256" key="2">
    <source>
        <dbReference type="PROSITE-ProRule" id="PRU00168"/>
    </source>
</evidence>
<dbReference type="SUPFAM" id="SSF48366">
    <property type="entry name" value="Ras GEF"/>
    <property type="match status" value="1"/>
</dbReference>
<dbReference type="InterPro" id="IPR000595">
    <property type="entry name" value="cNMP-bd_dom"/>
</dbReference>
<dbReference type="PANTHER" id="PTHR23113">
    <property type="entry name" value="GUANINE NUCLEOTIDE EXCHANGE FACTOR"/>
    <property type="match status" value="1"/>
</dbReference>
<dbReference type="GO" id="GO:0016324">
    <property type="term" value="C:apical plasma membrane"/>
    <property type="evidence" value="ECO:0007669"/>
    <property type="project" value="TreeGrafter"/>
</dbReference>
<keyword evidence="9" id="KW-1185">Reference proteome</keyword>
<keyword evidence="1 2" id="KW-0344">Guanine-nucleotide releasing factor</keyword>
<dbReference type="InterPro" id="IPR036964">
    <property type="entry name" value="RASGEF_cat_dom_sf"/>
</dbReference>
<dbReference type="OrthoDB" id="21144at2759"/>
<feature type="domain" description="Ras-associating" evidence="6">
    <location>
        <begin position="456"/>
        <end position="543"/>
    </location>
</feature>
<dbReference type="InterPro" id="IPR014710">
    <property type="entry name" value="RmlC-like_jellyroll"/>
</dbReference>
<reference evidence="8 9" key="2">
    <citation type="journal article" date="2019" name="G3 (Bethesda)">
        <title>Hybrid Assembly of the Genome of the Entomopathogenic Nematode Steinernema carpocapsae Identifies the X-Chromosome.</title>
        <authorList>
            <person name="Serra L."/>
            <person name="Macchietto M."/>
            <person name="Macias-Munoz A."/>
            <person name="McGill C.J."/>
            <person name="Rodriguez I.M."/>
            <person name="Rodriguez B."/>
            <person name="Murad R."/>
            <person name="Mortazavi A."/>
        </authorList>
    </citation>
    <scope>NUCLEOTIDE SEQUENCE [LARGE SCALE GENOMIC DNA]</scope>
    <source>
        <strain evidence="8 9">ALL</strain>
    </source>
</reference>
<dbReference type="SMART" id="SM00229">
    <property type="entry name" value="RasGEFN"/>
    <property type="match status" value="1"/>
</dbReference>
<dbReference type="EMBL" id="AZBU02000002">
    <property type="protein sequence ID" value="TKR92531.1"/>
    <property type="molecule type" value="Genomic_DNA"/>
</dbReference>
<dbReference type="Pfam" id="PF00617">
    <property type="entry name" value="RasGEF"/>
    <property type="match status" value="1"/>
</dbReference>
<dbReference type="InterPro" id="IPR000159">
    <property type="entry name" value="RA_dom"/>
</dbReference>
<dbReference type="InterPro" id="IPR023578">
    <property type="entry name" value="Ras_GEF_dom_sf"/>
</dbReference>
<evidence type="ECO:0000259" key="5">
    <source>
        <dbReference type="PROSITE" id="PS50042"/>
    </source>
</evidence>
<dbReference type="Gene3D" id="1.20.870.10">
    <property type="entry name" value="Son of sevenless (SoS) protein Chain: S domain 1"/>
    <property type="match status" value="1"/>
</dbReference>
<dbReference type="Gene3D" id="1.10.840.10">
    <property type="entry name" value="Ras guanine-nucleotide exchange factors catalytic domain"/>
    <property type="match status" value="1"/>
</dbReference>
<evidence type="ECO:0000259" key="4">
    <source>
        <dbReference type="PROSITE" id="PS50009"/>
    </source>
</evidence>
<dbReference type="SMART" id="SM00147">
    <property type="entry name" value="RasGEF"/>
    <property type="match status" value="1"/>
</dbReference>
<organism evidence="8 9">
    <name type="scientific">Steinernema carpocapsae</name>
    <name type="common">Entomopathogenic nematode</name>
    <dbReference type="NCBI Taxonomy" id="34508"/>
    <lineage>
        <taxon>Eukaryota</taxon>
        <taxon>Metazoa</taxon>
        <taxon>Ecdysozoa</taxon>
        <taxon>Nematoda</taxon>
        <taxon>Chromadorea</taxon>
        <taxon>Rhabditida</taxon>
        <taxon>Tylenchina</taxon>
        <taxon>Panagrolaimomorpha</taxon>
        <taxon>Strongyloidoidea</taxon>
        <taxon>Steinernematidae</taxon>
        <taxon>Steinernema</taxon>
    </lineage>
</organism>
<dbReference type="PROSITE" id="PS50200">
    <property type="entry name" value="RA"/>
    <property type="match status" value="1"/>
</dbReference>
<evidence type="ECO:0000256" key="1">
    <source>
        <dbReference type="ARBA" id="ARBA00022658"/>
    </source>
</evidence>
<dbReference type="PROSITE" id="PS50042">
    <property type="entry name" value="CNMP_BINDING_3"/>
    <property type="match status" value="1"/>
</dbReference>
<comment type="caution">
    <text evidence="8">The sequence shown here is derived from an EMBL/GenBank/DDBJ whole genome shotgun (WGS) entry which is preliminary data.</text>
</comment>
<feature type="domain" description="Cyclic nucleotide-binding" evidence="5">
    <location>
        <begin position="121"/>
        <end position="193"/>
    </location>
</feature>
<feature type="domain" description="Ras-GEF" evidence="4">
    <location>
        <begin position="568"/>
        <end position="818"/>
    </location>
</feature>
<feature type="compositionally biased region" description="Low complexity" evidence="3">
    <location>
        <begin position="826"/>
        <end position="845"/>
    </location>
</feature>
<name>A0A4U5P950_STECR</name>
<evidence type="ECO:0000313" key="8">
    <source>
        <dbReference type="EMBL" id="TKR92531.1"/>
    </source>
</evidence>
<dbReference type="InterPro" id="IPR018490">
    <property type="entry name" value="cNMP-bd_dom_sf"/>
</dbReference>
<evidence type="ECO:0000256" key="3">
    <source>
        <dbReference type="SAM" id="MobiDB-lite"/>
    </source>
</evidence>
<protein>
    <submittedName>
        <fullName evidence="8">Uncharacterized protein</fullName>
    </submittedName>
</protein>
<evidence type="ECO:0000259" key="7">
    <source>
        <dbReference type="PROSITE" id="PS50212"/>
    </source>
</evidence>
<feature type="domain" description="N-terminal Ras-GEF" evidence="7">
    <location>
        <begin position="223"/>
        <end position="340"/>
    </location>
</feature>
<dbReference type="InterPro" id="IPR008937">
    <property type="entry name" value="Ras-like_GEF"/>
</dbReference>
<dbReference type="Pfam" id="PF00618">
    <property type="entry name" value="RasGEF_N"/>
    <property type="match status" value="1"/>
</dbReference>
<dbReference type="CDD" id="cd06224">
    <property type="entry name" value="REM"/>
    <property type="match status" value="1"/>
</dbReference>
<dbReference type="InterPro" id="IPR019804">
    <property type="entry name" value="Ras_G-nucl-exch_fac_CS"/>
</dbReference>
<dbReference type="PANTHER" id="PTHR23113:SF249">
    <property type="entry name" value="RAP GUANINE NUCLEOTIDE EXCHANGE FACTOR 6"/>
    <property type="match status" value="1"/>
</dbReference>
<sequence>MPTVSREYKDDCEDDYVAFVRPESSGSPLIRRPSLSTADELSMTLTLTTLDSEDFQSLPAPSALLPELVKRSLKTPPPERSSEDIGAIFSYARHLPPLTKYSDDIKQAICSKCVLAHVPVAGTILYSPGVRMDSWSIILNGEVESVSNEGRKSLLSKGDNFGVCPHSSEQSSSSSVRSLTPDCHFLLISQQDFVEAVQGQKVRKFFDEMTGEQTCEVQLLPSNRYILSKATTEKLVEWLTENYWAEWDQRFLEDFFLTYRTVMSSKTLFQMLIRNFEKKPSRISGIVLQWMNGHFEDFDLPMMTAFQRLLESLNMESELLLFDLAVGVHSSLRSVILKRSEASDALGFEFITNGWYVTKSDRSRLERGDQIIAVNGHKMDQVAGMRGEDLLFKSTVLDLEVKQNPLGFKHALKEATKPKKFFRKFVRKNSTRNKRNVPSSPKSSLVVKEQEKKRGTEMVIKTYRSDQSFRYIAVYPETSALFIVPLVLKEFGMTEESSSDWTLTEVTVTGEGVIKQHRIADHICALPDRIRSNNRFYLKAKNNSDIGLTDEVIESIAENPALHFLSINAADMADCLMDRSFKLFNKIKEVEFIKQLFKLESKDEWKNLSEFERLFNWEVSWVVSVVCSERNVQQRVRLIKKFIKIADHSRTLKNLNSMFAIISGLENRSVCRLRSTWDKIPHKYLTLFEQLKQLSDPTKNMMEYRKHFAIVSQEPPVIPILPFLYKDLYFADNGNLTWCEKKLVNFSKLRMVAEIVRNACNVGRDHSKKENLQIPVEDWKRVYEKTETRIRILDYLNQVDVTESEHEQDRLSLSCEPRRKPMRTPSTLSSKSSHSISSGKTSISSPWTTRRIVKPIPMAPPAPPAYNERLI</sequence>
<dbReference type="CDD" id="cd00155">
    <property type="entry name" value="RasGEF"/>
    <property type="match status" value="1"/>
</dbReference>
<dbReference type="InterPro" id="IPR000651">
    <property type="entry name" value="Ras-like_Gua-exchang_fac_N"/>
</dbReference>
<gene>
    <name evidence="8" type="ORF">L596_007167</name>
</gene>
<accession>A0A4U5P950</accession>
<dbReference type="GO" id="GO:0005085">
    <property type="term" value="F:guanyl-nucleotide exchange factor activity"/>
    <property type="evidence" value="ECO:0007669"/>
    <property type="project" value="UniProtKB-KW"/>
</dbReference>
<dbReference type="Gene3D" id="2.60.120.10">
    <property type="entry name" value="Jelly Rolls"/>
    <property type="match status" value="1"/>
</dbReference>
<dbReference type="InterPro" id="IPR001895">
    <property type="entry name" value="RASGEF_cat_dom"/>
</dbReference>
<dbReference type="PROSITE" id="PS50212">
    <property type="entry name" value="RASGEF_NTER"/>
    <property type="match status" value="1"/>
</dbReference>
<dbReference type="AlphaFoldDB" id="A0A4U5P950"/>
<dbReference type="GO" id="GO:0007265">
    <property type="term" value="P:Ras protein signal transduction"/>
    <property type="evidence" value="ECO:0007669"/>
    <property type="project" value="TreeGrafter"/>
</dbReference>
<feature type="region of interest" description="Disordered" evidence="3">
    <location>
        <begin position="806"/>
        <end position="849"/>
    </location>
</feature>
<dbReference type="Proteomes" id="UP000298663">
    <property type="component" value="Unassembled WGS sequence"/>
</dbReference>
<dbReference type="PROSITE" id="PS50009">
    <property type="entry name" value="RASGEF_CAT"/>
    <property type="match status" value="1"/>
</dbReference>
<reference evidence="8 9" key="1">
    <citation type="journal article" date="2015" name="Genome Biol.">
        <title>Comparative genomics of Steinernema reveals deeply conserved gene regulatory networks.</title>
        <authorList>
            <person name="Dillman A.R."/>
            <person name="Macchietto M."/>
            <person name="Porter C.F."/>
            <person name="Rogers A."/>
            <person name="Williams B."/>
            <person name="Antoshechkin I."/>
            <person name="Lee M.M."/>
            <person name="Goodwin Z."/>
            <person name="Lu X."/>
            <person name="Lewis E.E."/>
            <person name="Goodrich-Blair H."/>
            <person name="Stock S.P."/>
            <person name="Adams B.J."/>
            <person name="Sternberg P.W."/>
            <person name="Mortazavi A."/>
        </authorList>
    </citation>
    <scope>NUCLEOTIDE SEQUENCE [LARGE SCALE GENOMIC DNA]</scope>
    <source>
        <strain evidence="8 9">ALL</strain>
    </source>
</reference>
<evidence type="ECO:0000313" key="9">
    <source>
        <dbReference type="Proteomes" id="UP000298663"/>
    </source>
</evidence>
<dbReference type="Pfam" id="PF00027">
    <property type="entry name" value="cNMP_binding"/>
    <property type="match status" value="1"/>
</dbReference>
<dbReference type="STRING" id="34508.A0A4U5P950"/>
<dbReference type="SMART" id="SM00314">
    <property type="entry name" value="RA"/>
    <property type="match status" value="1"/>
</dbReference>
<dbReference type="SUPFAM" id="SSF51206">
    <property type="entry name" value="cAMP-binding domain-like"/>
    <property type="match status" value="1"/>
</dbReference>
<evidence type="ECO:0000259" key="6">
    <source>
        <dbReference type="PROSITE" id="PS50200"/>
    </source>
</evidence>
<dbReference type="PROSITE" id="PS00720">
    <property type="entry name" value="RASGEF"/>
    <property type="match status" value="1"/>
</dbReference>